<dbReference type="InterPro" id="IPR001509">
    <property type="entry name" value="Epimerase_deHydtase"/>
</dbReference>
<dbReference type="PANTHER" id="PTHR43000">
    <property type="entry name" value="DTDP-D-GLUCOSE 4,6-DEHYDRATASE-RELATED"/>
    <property type="match status" value="1"/>
</dbReference>
<dbReference type="InterPro" id="IPR036291">
    <property type="entry name" value="NAD(P)-bd_dom_sf"/>
</dbReference>
<evidence type="ECO:0000313" key="3">
    <source>
        <dbReference type="EMBL" id="MYC93390.1"/>
    </source>
</evidence>
<evidence type="ECO:0000259" key="2">
    <source>
        <dbReference type="Pfam" id="PF01370"/>
    </source>
</evidence>
<evidence type="ECO:0000256" key="1">
    <source>
        <dbReference type="ARBA" id="ARBA00007637"/>
    </source>
</evidence>
<dbReference type="EMBL" id="VXMH01000003">
    <property type="protein sequence ID" value="MYC93390.1"/>
    <property type="molecule type" value="Genomic_DNA"/>
</dbReference>
<sequence>MHSHVVSNCLQKGRAVKILVTGGTGRVGANLVPRLLAAGHEIRAFIYPGDASRAHKLDAFAGVETVTGDLRNPDDVSRAVQGVDAVYHLAAAFMAPFDNRQYLEINAMGTLNLLESVRARCPNLHRFVYASTVAVYLRLEENGRYFEEPIREEMAARYHQMPYFLTKWVGEELTMAYYYQYGLPAASFRFSTIIEPSEFFNEAGLPKLLAFSSAYEQHKSMQSSDPDTQAMLDHLNAQWTGRDHLLLSRNPNGVPYKEQFSDVRDIARGLQLAIEKEEAVGEAFNLAGGVIIDWGEAVPRLAERFGVRYTDARLPTPVHYTLDLTKIKARLGFEPRHDLNSVIETAEAIRRGEETDIVPTGIRYGEV</sequence>
<accession>A0A6B1D0P6</accession>
<dbReference type="Gene3D" id="3.40.50.720">
    <property type="entry name" value="NAD(P)-binding Rossmann-like Domain"/>
    <property type="match status" value="1"/>
</dbReference>
<dbReference type="SUPFAM" id="SSF51735">
    <property type="entry name" value="NAD(P)-binding Rossmann-fold domains"/>
    <property type="match status" value="1"/>
</dbReference>
<organism evidence="3">
    <name type="scientific">Caldilineaceae bacterium SB0661_bin_32</name>
    <dbReference type="NCBI Taxonomy" id="2605255"/>
    <lineage>
        <taxon>Bacteria</taxon>
        <taxon>Bacillati</taxon>
        <taxon>Chloroflexota</taxon>
        <taxon>Caldilineae</taxon>
        <taxon>Caldilineales</taxon>
        <taxon>Caldilineaceae</taxon>
    </lineage>
</organism>
<protein>
    <submittedName>
        <fullName evidence="3">NAD(P)-dependent oxidoreductase</fullName>
    </submittedName>
</protein>
<proteinExistence type="inferred from homology"/>
<reference evidence="3" key="1">
    <citation type="submission" date="2019-09" db="EMBL/GenBank/DDBJ databases">
        <title>Characterisation of the sponge microbiome using genome-centric metagenomics.</title>
        <authorList>
            <person name="Engelberts J.P."/>
            <person name="Robbins S.J."/>
            <person name="De Goeij J.M."/>
            <person name="Aranda M."/>
            <person name="Bell S.C."/>
            <person name="Webster N.S."/>
        </authorList>
    </citation>
    <scope>NUCLEOTIDE SEQUENCE</scope>
    <source>
        <strain evidence="3">SB0661_bin_32</strain>
    </source>
</reference>
<gene>
    <name evidence="3" type="ORF">F4X14_00325</name>
</gene>
<feature type="domain" description="NAD-dependent epimerase/dehydratase" evidence="2">
    <location>
        <begin position="18"/>
        <end position="286"/>
    </location>
</feature>
<name>A0A6B1D0P6_9CHLR</name>
<comment type="caution">
    <text evidence="3">The sequence shown here is derived from an EMBL/GenBank/DDBJ whole genome shotgun (WGS) entry which is preliminary data.</text>
</comment>
<dbReference type="Pfam" id="PF01370">
    <property type="entry name" value="Epimerase"/>
    <property type="match status" value="1"/>
</dbReference>
<dbReference type="AlphaFoldDB" id="A0A6B1D0P6"/>
<comment type="similarity">
    <text evidence="1">Belongs to the NAD(P)-dependent epimerase/dehydratase family.</text>
</comment>